<dbReference type="EMBL" id="DQ789029">
    <property type="protein sequence ID" value="ABH09257.1"/>
    <property type="molecule type" value="Genomic_DNA"/>
</dbReference>
<reference evidence="6" key="3">
    <citation type="journal article" date="2008" name="Curr. Biol.">
        <title>Chromatophore genome sequence of Paulinella sheds light on acquisition of photosynthesis by eukaryotes.</title>
        <authorList>
            <person name="Nowack E.C.M."/>
            <person name="Melkonian M."/>
            <person name="Gloeckner G."/>
        </authorList>
    </citation>
    <scope>NUCLEOTIDE SEQUENCE [LARGE SCALE GENOMIC DNA]</scope>
</reference>
<dbReference type="SUPFAM" id="SSF47616">
    <property type="entry name" value="GST C-terminal domain-like"/>
    <property type="match status" value="1"/>
</dbReference>
<dbReference type="InterPro" id="IPR016639">
    <property type="entry name" value="GST_Omega/GSH"/>
</dbReference>
<geneLocation type="plastid" evidence="5"/>
<sequence>MTIPPYIVNSVRQACRWQWKQLMTGLGPADAYGNYCRPKSNFILVPELPKESAEVHQFVLIVGRSCPWAHRTWLVWSLRKLKEKIKLIIVVPDRKQGRWRFETPFQGLKSVSDLYKQCGAPPHQRATVPLLIDQKKMTILCNESSQLVELLSNWPASSDSPELMPFRHHTSIDQWANILQYSVNDGVYRCGFARQQTAYNHAEEGLFSTLQKLEKTLRKGGPWICGNQLTLADVLLFPTLIRWEIVYAPLFGCSRQFLWQFPAIWNWRQRLFSLPGVAESCDGQAIVSDYFGSLFPLNPSGIIPASPCLTRLVLNPILRINYD</sequence>
<evidence type="ECO:0000256" key="3">
    <source>
        <dbReference type="PIRSR" id="PIRSR015753-3"/>
    </source>
</evidence>
<dbReference type="PANTHER" id="PTHR32419">
    <property type="entry name" value="GLUTATHIONYL-HYDROQUINONE REDUCTASE"/>
    <property type="match status" value="1"/>
</dbReference>
<feature type="binding site" evidence="2">
    <location>
        <begin position="125"/>
        <end position="128"/>
    </location>
    <ligand>
        <name>glutathione</name>
        <dbReference type="ChEBI" id="CHEBI:57925"/>
    </ligand>
</feature>
<dbReference type="InterPro" id="IPR047047">
    <property type="entry name" value="GST_Omega-like_C"/>
</dbReference>
<protein>
    <recommendedName>
        <fullName evidence="4">GST C-terminal domain-containing protein</fullName>
    </recommendedName>
</protein>
<evidence type="ECO:0000259" key="4">
    <source>
        <dbReference type="PROSITE" id="PS50405"/>
    </source>
</evidence>
<dbReference type="AlphaFoldDB" id="A1XYT7"/>
<evidence type="ECO:0000313" key="5">
    <source>
        <dbReference type="EMBL" id="ABH09257.1"/>
    </source>
</evidence>
<keyword evidence="5" id="KW-0934">Plastid</keyword>
<dbReference type="Gene3D" id="1.20.1050.10">
    <property type="match status" value="1"/>
</dbReference>
<evidence type="ECO:0000256" key="1">
    <source>
        <dbReference type="PIRSR" id="PIRSR015753-1"/>
    </source>
</evidence>
<reference evidence="6" key="2">
    <citation type="submission" date="2007-08" db="EMBL/GenBank/DDBJ databases">
        <authorList>
            <person name="Gloeckner G."/>
            <person name="Nowack E."/>
            <person name="Melkonian M."/>
        </authorList>
    </citation>
    <scope>NUCLEOTIDE SEQUENCE</scope>
</reference>
<feature type="site" description="Lowers pKa of active site Cys" evidence="3">
    <location>
        <position position="290"/>
    </location>
</feature>
<feature type="site" description="Lowers pKa of active site Cys" evidence="3">
    <location>
        <position position="247"/>
    </location>
</feature>
<evidence type="ECO:0000256" key="2">
    <source>
        <dbReference type="PIRSR" id="PIRSR015753-2"/>
    </source>
</evidence>
<dbReference type="Pfam" id="PF13410">
    <property type="entry name" value="GST_C_2"/>
    <property type="match status" value="1"/>
</dbReference>
<dbReference type="PIRSF" id="PIRSF015753">
    <property type="entry name" value="GST"/>
    <property type="match status" value="1"/>
</dbReference>
<gene>
    <name evidence="6" type="ordered locus">PCC_0684</name>
</gene>
<dbReference type="GO" id="GO:0004364">
    <property type="term" value="F:glutathione transferase activity"/>
    <property type="evidence" value="ECO:0007669"/>
    <property type="project" value="InterPro"/>
</dbReference>
<organism evidence="5">
    <name type="scientific">Paulinella chromatophora</name>
    <dbReference type="NCBI Taxonomy" id="39717"/>
    <lineage>
        <taxon>Eukaryota</taxon>
        <taxon>Sar</taxon>
        <taxon>Rhizaria</taxon>
        <taxon>Cercozoa</taxon>
        <taxon>Imbricatea</taxon>
        <taxon>Silicofilosea</taxon>
        <taxon>Euglyphida</taxon>
        <taxon>Paulinellidae</taxon>
        <taxon>Paulinella</taxon>
    </lineage>
</organism>
<dbReference type="SFLD" id="SFLDG01206">
    <property type="entry name" value="Xi.1"/>
    <property type="match status" value="1"/>
</dbReference>
<dbReference type="GeneID" id="6481998"/>
<proteinExistence type="predicted"/>
<feature type="active site" description="Nucleophile" evidence="1">
    <location>
        <position position="66"/>
    </location>
</feature>
<dbReference type="GO" id="GO:0005737">
    <property type="term" value="C:cytoplasm"/>
    <property type="evidence" value="ECO:0007669"/>
    <property type="project" value="TreeGrafter"/>
</dbReference>
<reference evidence="5" key="1">
    <citation type="submission" date="2006-06" db="EMBL/GenBank/DDBJ databases">
        <title>Minimal plastid genome evolution in the Paulinella endosymbiont.</title>
        <authorList>
            <person name="Yoon H.S."/>
            <person name="Reyes-Prieto A."/>
            <person name="Bhattacharya D."/>
        </authorList>
    </citation>
    <scope>NUCLEOTIDE SEQUENCE</scope>
</reference>
<feature type="domain" description="GST C-terminal" evidence="4">
    <location>
        <begin position="165"/>
        <end position="300"/>
    </location>
</feature>
<dbReference type="EMBL" id="CP000815">
    <property type="protein sequence ID" value="ACB43102.1"/>
    <property type="molecule type" value="Genomic_DNA"/>
</dbReference>
<feature type="binding site" evidence="2">
    <location>
        <begin position="143"/>
        <end position="144"/>
    </location>
    <ligand>
        <name>glutathione</name>
        <dbReference type="ChEBI" id="CHEBI:57925"/>
    </ligand>
</feature>
<evidence type="ECO:0000313" key="6">
    <source>
        <dbReference type="EMBL" id="ACB43102.1"/>
    </source>
</evidence>
<dbReference type="InterPro" id="IPR010987">
    <property type="entry name" value="Glutathione-S-Trfase_C-like"/>
</dbReference>
<accession>A1XYT7</accession>
<dbReference type="PANTHER" id="PTHR32419:SF31">
    <property type="entry name" value="OS02G0814800 PROTEIN"/>
    <property type="match status" value="1"/>
</dbReference>
<dbReference type="InterPro" id="IPR040079">
    <property type="entry name" value="Glutathione_S-Trfase"/>
</dbReference>
<dbReference type="PROSITE" id="PS50405">
    <property type="entry name" value="GST_CTER"/>
    <property type="match status" value="1"/>
</dbReference>
<dbReference type="InterPro" id="IPR036282">
    <property type="entry name" value="Glutathione-S-Trfase_C_sf"/>
</dbReference>
<feature type="active site" description="Proton donor/acceptor" evidence="1">
    <location>
        <position position="188"/>
    </location>
</feature>
<name>A1XYT7_PAUCH</name>
<dbReference type="SFLD" id="SFLDG01148">
    <property type="entry name" value="Xi_(cytGST)"/>
    <property type="match status" value="1"/>
</dbReference>
<feature type="binding site" evidence="2">
    <location>
        <position position="99"/>
    </location>
    <ligand>
        <name>glutathione</name>
        <dbReference type="ChEBI" id="CHEBI:57925"/>
    </ligand>
</feature>
<dbReference type="RefSeq" id="YP_002049312.1">
    <property type="nucleotide sequence ID" value="NC_011087.1"/>
</dbReference>
<dbReference type="SUPFAM" id="SSF56037">
    <property type="entry name" value="PheT/TilS domain"/>
    <property type="match status" value="1"/>
</dbReference>
<dbReference type="CDD" id="cd03190">
    <property type="entry name" value="GST_C_Omega_like"/>
    <property type="match status" value="1"/>
</dbReference>
<dbReference type="SFLD" id="SFLDS00019">
    <property type="entry name" value="Glutathione_Transferase_(cytos"/>
    <property type="match status" value="1"/>
</dbReference>
<dbReference type="Gene3D" id="3.40.30.10">
    <property type="entry name" value="Glutaredoxin"/>
    <property type="match status" value="1"/>
</dbReference>